<name>A0A4D6M0R5_VIGUN</name>
<keyword evidence="2" id="KW-1185">Reference proteome</keyword>
<organism evidence="1 2">
    <name type="scientific">Vigna unguiculata</name>
    <name type="common">Cowpea</name>
    <dbReference type="NCBI Taxonomy" id="3917"/>
    <lineage>
        <taxon>Eukaryota</taxon>
        <taxon>Viridiplantae</taxon>
        <taxon>Streptophyta</taxon>
        <taxon>Embryophyta</taxon>
        <taxon>Tracheophyta</taxon>
        <taxon>Spermatophyta</taxon>
        <taxon>Magnoliopsida</taxon>
        <taxon>eudicotyledons</taxon>
        <taxon>Gunneridae</taxon>
        <taxon>Pentapetalae</taxon>
        <taxon>rosids</taxon>
        <taxon>fabids</taxon>
        <taxon>Fabales</taxon>
        <taxon>Fabaceae</taxon>
        <taxon>Papilionoideae</taxon>
        <taxon>50 kb inversion clade</taxon>
        <taxon>NPAAA clade</taxon>
        <taxon>indigoferoid/millettioid clade</taxon>
        <taxon>Phaseoleae</taxon>
        <taxon>Vigna</taxon>
    </lineage>
</organism>
<evidence type="ECO:0000313" key="1">
    <source>
        <dbReference type="EMBL" id="QCD93674.1"/>
    </source>
</evidence>
<dbReference type="AlphaFoldDB" id="A0A4D6M0R5"/>
<proteinExistence type="predicted"/>
<dbReference type="EMBL" id="CP039349">
    <property type="protein sequence ID" value="QCD93674.1"/>
    <property type="molecule type" value="Genomic_DNA"/>
</dbReference>
<reference evidence="1 2" key="1">
    <citation type="submission" date="2019-04" db="EMBL/GenBank/DDBJ databases">
        <title>An improved genome assembly and genetic linkage map for asparagus bean, Vigna unguiculata ssp. sesquipedialis.</title>
        <authorList>
            <person name="Xia Q."/>
            <person name="Zhang R."/>
            <person name="Dong Y."/>
        </authorList>
    </citation>
    <scope>NUCLEOTIDE SEQUENCE [LARGE SCALE GENOMIC DNA]</scope>
    <source>
        <tissue evidence="1">Leaf</tissue>
    </source>
</reference>
<dbReference type="Proteomes" id="UP000501690">
    <property type="component" value="Linkage Group LG5"/>
</dbReference>
<accession>A0A4D6M0R5</accession>
<protein>
    <submittedName>
        <fullName evidence="1">Uncharacterized protein</fullName>
    </submittedName>
</protein>
<sequence>MHVFPLKSENHVVASVAAIFVAPASSCRLLRASSLAPSSSRHLRPTISVVPSLSALSSLLHLGLTVFVFPSPSCHLHRSLYVSLFRSESVTP</sequence>
<gene>
    <name evidence="1" type="ORF">DEO72_LG5g1750</name>
</gene>
<evidence type="ECO:0000313" key="2">
    <source>
        <dbReference type="Proteomes" id="UP000501690"/>
    </source>
</evidence>